<organism evidence="4 5">
    <name type="scientific">Steinernema glaseri</name>
    <dbReference type="NCBI Taxonomy" id="37863"/>
    <lineage>
        <taxon>Eukaryota</taxon>
        <taxon>Metazoa</taxon>
        <taxon>Ecdysozoa</taxon>
        <taxon>Nematoda</taxon>
        <taxon>Chromadorea</taxon>
        <taxon>Rhabditida</taxon>
        <taxon>Tylenchina</taxon>
        <taxon>Panagrolaimomorpha</taxon>
        <taxon>Strongyloidoidea</taxon>
        <taxon>Steinernematidae</taxon>
        <taxon>Steinernema</taxon>
    </lineage>
</organism>
<evidence type="ECO:0000313" key="5">
    <source>
        <dbReference type="WBParaSite" id="L893_g1511.t1"/>
    </source>
</evidence>
<feature type="transmembrane region" description="Helical" evidence="1">
    <location>
        <begin position="52"/>
        <end position="73"/>
    </location>
</feature>
<keyword evidence="2" id="KW-0732">Signal</keyword>
<dbReference type="AlphaFoldDB" id="A0A1I7YD40"/>
<name>A0A1I7YD40_9BILA</name>
<proteinExistence type="predicted"/>
<accession>A0A1I7YD40</accession>
<evidence type="ECO:0000259" key="3">
    <source>
        <dbReference type="Pfam" id="PF10328"/>
    </source>
</evidence>
<evidence type="ECO:0000256" key="1">
    <source>
        <dbReference type="SAM" id="Phobius"/>
    </source>
</evidence>
<dbReference type="Pfam" id="PF10328">
    <property type="entry name" value="7TM_GPCR_Srx"/>
    <property type="match status" value="1"/>
</dbReference>
<feature type="chain" id="PRO_5009311970" evidence="2">
    <location>
        <begin position="17"/>
        <end position="183"/>
    </location>
</feature>
<protein>
    <submittedName>
        <fullName evidence="5">7TM_GPCR_Srx domain-containing protein</fullName>
    </submittedName>
</protein>
<reference evidence="5" key="1">
    <citation type="submission" date="2016-11" db="UniProtKB">
        <authorList>
            <consortium name="WormBaseParasite"/>
        </authorList>
    </citation>
    <scope>IDENTIFICATION</scope>
</reference>
<sequence>MKISIAIVWTIAACQAAPYFNYDCTLQLDMKSQTFQFLLTPCTPFVALYFDWYYSLCLISLITTTDLVTLWKITQMKTSPDEDRNRRRSRDRRFFFQTITQGTIIIAELTFYFYISTLVSNKWTQFAMTTFAWILAHTLDGCIVILFNRELRSLRLNIAVTTSESSHHGRQTVATTYHSSHAR</sequence>
<keyword evidence="4" id="KW-1185">Reference proteome</keyword>
<evidence type="ECO:0000313" key="4">
    <source>
        <dbReference type="Proteomes" id="UP000095287"/>
    </source>
</evidence>
<dbReference type="Proteomes" id="UP000095287">
    <property type="component" value="Unplaced"/>
</dbReference>
<dbReference type="PANTHER" id="PTHR23017:SF3">
    <property type="entry name" value="G-PROTEIN COUPLED RECEPTORS FAMILY 1 PROFILE DOMAIN-CONTAINING PROTEIN"/>
    <property type="match status" value="1"/>
</dbReference>
<keyword evidence="1" id="KW-1133">Transmembrane helix</keyword>
<feature type="transmembrane region" description="Helical" evidence="1">
    <location>
        <begin position="126"/>
        <end position="147"/>
    </location>
</feature>
<keyword evidence="1" id="KW-0812">Transmembrane</keyword>
<feature type="signal peptide" evidence="2">
    <location>
        <begin position="1"/>
        <end position="16"/>
    </location>
</feature>
<keyword evidence="1" id="KW-0472">Membrane</keyword>
<dbReference type="PANTHER" id="PTHR23017">
    <property type="entry name" value="SERPENTINE RECEPTOR, CLASS X"/>
    <property type="match status" value="1"/>
</dbReference>
<feature type="domain" description="7TM GPCR serpentine receptor class x (Srx)" evidence="3">
    <location>
        <begin position="3"/>
        <end position="148"/>
    </location>
</feature>
<feature type="transmembrane region" description="Helical" evidence="1">
    <location>
        <begin position="94"/>
        <end position="114"/>
    </location>
</feature>
<dbReference type="WBParaSite" id="L893_g1511.t1">
    <property type="protein sequence ID" value="L893_g1511.t1"/>
    <property type="gene ID" value="L893_g1511"/>
</dbReference>
<evidence type="ECO:0000256" key="2">
    <source>
        <dbReference type="SAM" id="SignalP"/>
    </source>
</evidence>
<dbReference type="InterPro" id="IPR019430">
    <property type="entry name" value="7TM_GPCR_serpentine_rcpt_Srx"/>
</dbReference>